<accession>A0A8S5TRC1</accession>
<protein>
    <submittedName>
        <fullName evidence="1">Uncharacterized protein</fullName>
    </submittedName>
</protein>
<evidence type="ECO:0000313" key="1">
    <source>
        <dbReference type="EMBL" id="DAF84753.1"/>
    </source>
</evidence>
<name>A0A8S5TRC1_9CAUD</name>
<reference evidence="1" key="1">
    <citation type="journal article" date="2021" name="Proc. Natl. Acad. Sci. U.S.A.">
        <title>A Catalog of Tens of Thousands of Viruses from Human Metagenomes Reveals Hidden Associations with Chronic Diseases.</title>
        <authorList>
            <person name="Tisza M.J."/>
            <person name="Buck C.B."/>
        </authorList>
    </citation>
    <scope>NUCLEOTIDE SEQUENCE</scope>
    <source>
        <strain evidence="1">Ctss15</strain>
    </source>
</reference>
<sequence>MAWLYDTSLCGVSQYLISHFLGFGETHKLRCTF</sequence>
<organism evidence="1">
    <name type="scientific">Siphoviridae sp. ctss15</name>
    <dbReference type="NCBI Taxonomy" id="2825699"/>
    <lineage>
        <taxon>Viruses</taxon>
        <taxon>Duplodnaviria</taxon>
        <taxon>Heunggongvirae</taxon>
        <taxon>Uroviricota</taxon>
        <taxon>Caudoviricetes</taxon>
    </lineage>
</organism>
<proteinExistence type="predicted"/>
<dbReference type="EMBL" id="BK015908">
    <property type="protein sequence ID" value="DAF84753.1"/>
    <property type="molecule type" value="Genomic_DNA"/>
</dbReference>